<evidence type="ECO:0000313" key="2">
    <source>
        <dbReference type="EMBL" id="VFJ47896.1"/>
    </source>
</evidence>
<sequence length="113" mass="12313">MFWRGKLATQMSTDNEEKDGKIHNVNKVTRGGTPVGSAKENAPGNDLADNGASGKPVWKIPANDIITPEERWNMIAVAAYYRAEQRGFVGGSPAEDWIVAEKEIDSLLGGNKR</sequence>
<evidence type="ECO:0008006" key="5">
    <source>
        <dbReference type="Google" id="ProtNLM"/>
    </source>
</evidence>
<dbReference type="AlphaFoldDB" id="A0A450S7X0"/>
<feature type="region of interest" description="Disordered" evidence="1">
    <location>
        <begin position="1"/>
        <end position="54"/>
    </location>
</feature>
<dbReference type="Pfam" id="PF11154">
    <property type="entry name" value="DUF2934"/>
    <property type="match status" value="1"/>
</dbReference>
<evidence type="ECO:0000313" key="4">
    <source>
        <dbReference type="EMBL" id="VFK07676.1"/>
    </source>
</evidence>
<gene>
    <name evidence="2" type="ORF">BECKFM1743A_GA0114220_100532</name>
    <name evidence="4" type="ORF">BECKFM1743B_GA0114221_100482</name>
    <name evidence="3" type="ORF">BECKFM1743C_GA0114222_100532</name>
</gene>
<protein>
    <recommendedName>
        <fullName evidence="5">DUF2934 domain-containing protein</fullName>
    </recommendedName>
</protein>
<evidence type="ECO:0000313" key="3">
    <source>
        <dbReference type="EMBL" id="VFJ48002.1"/>
    </source>
</evidence>
<proteinExistence type="predicted"/>
<organism evidence="3">
    <name type="scientific">Candidatus Kentrum sp. FM</name>
    <dbReference type="NCBI Taxonomy" id="2126340"/>
    <lineage>
        <taxon>Bacteria</taxon>
        <taxon>Pseudomonadati</taxon>
        <taxon>Pseudomonadota</taxon>
        <taxon>Gammaproteobacteria</taxon>
        <taxon>Candidatus Kentrum</taxon>
    </lineage>
</organism>
<reference evidence="3" key="1">
    <citation type="submission" date="2019-02" db="EMBL/GenBank/DDBJ databases">
        <authorList>
            <person name="Gruber-Vodicka R. H."/>
            <person name="Seah K. B. B."/>
        </authorList>
    </citation>
    <scope>NUCLEOTIDE SEQUENCE</scope>
    <source>
        <strain evidence="2">BECK_BZ163</strain>
        <strain evidence="4">BECK_BZ164</strain>
        <strain evidence="3">BECK_BZ165</strain>
    </source>
</reference>
<dbReference type="InterPro" id="IPR021327">
    <property type="entry name" value="DUF2934"/>
</dbReference>
<dbReference type="EMBL" id="CAADFA010000053">
    <property type="protein sequence ID" value="VFJ48002.1"/>
    <property type="molecule type" value="Genomic_DNA"/>
</dbReference>
<accession>A0A450S7X0</accession>
<evidence type="ECO:0000256" key="1">
    <source>
        <dbReference type="SAM" id="MobiDB-lite"/>
    </source>
</evidence>
<dbReference type="EMBL" id="CAADFL010000048">
    <property type="protein sequence ID" value="VFK07676.1"/>
    <property type="molecule type" value="Genomic_DNA"/>
</dbReference>
<dbReference type="EMBL" id="CAADEZ010000053">
    <property type="protein sequence ID" value="VFJ47896.1"/>
    <property type="molecule type" value="Genomic_DNA"/>
</dbReference>
<name>A0A450S7X0_9GAMM</name>